<evidence type="ECO:0000256" key="4">
    <source>
        <dbReference type="RuleBase" id="RU000363"/>
    </source>
</evidence>
<protein>
    <submittedName>
        <fullName evidence="5">Short-chain dehydrogenase</fullName>
    </submittedName>
</protein>
<comment type="caution">
    <text evidence="5">The sequence shown here is derived from an EMBL/GenBank/DDBJ whole genome shotgun (WGS) entry which is preliminary data.</text>
</comment>
<dbReference type="InterPro" id="IPR020904">
    <property type="entry name" value="Sc_DH/Rdtase_CS"/>
</dbReference>
<dbReference type="PROSITE" id="PS00061">
    <property type="entry name" value="ADH_SHORT"/>
    <property type="match status" value="1"/>
</dbReference>
<dbReference type="PATRIC" id="fig|1631356.3.peg.3707"/>
<name>A0A0L6CLS6_9MICO</name>
<dbReference type="PRINTS" id="PR00081">
    <property type="entry name" value="GDHRDH"/>
</dbReference>
<dbReference type="PRINTS" id="PR00080">
    <property type="entry name" value="SDRFAMILY"/>
</dbReference>
<dbReference type="SUPFAM" id="SSF51735">
    <property type="entry name" value="NAD(P)-binding Rossmann-fold domains"/>
    <property type="match status" value="1"/>
</dbReference>
<dbReference type="InterPro" id="IPR036291">
    <property type="entry name" value="NAD(P)-bd_dom_sf"/>
</dbReference>
<evidence type="ECO:0000313" key="5">
    <source>
        <dbReference type="EMBL" id="KNX38689.1"/>
    </source>
</evidence>
<keyword evidence="6" id="KW-1185">Reference proteome</keyword>
<dbReference type="RefSeq" id="WP_050671183.1">
    <property type="nucleotide sequence ID" value="NZ_LAIR01000002.1"/>
</dbReference>
<evidence type="ECO:0000256" key="3">
    <source>
        <dbReference type="ARBA" id="ARBA00023002"/>
    </source>
</evidence>
<dbReference type="STRING" id="1631356.VV01_18560"/>
<reference evidence="6" key="1">
    <citation type="submission" date="2015-03" db="EMBL/GenBank/DDBJ databases">
        <title>Luteipulveratus halotolerans sp. nov., a novel actinobacterium (Dermacoccaceae) from Sarawak, Malaysia.</title>
        <authorList>
            <person name="Juboi H."/>
            <person name="Basik A."/>
            <person name="Shamsul S.S."/>
            <person name="Arnold P."/>
            <person name="Schmitt E.K."/>
            <person name="Sanglier J.-J."/>
            <person name="Yeo T."/>
        </authorList>
    </citation>
    <scope>NUCLEOTIDE SEQUENCE [LARGE SCALE GENOMIC DNA]</scope>
    <source>
        <strain evidence="6">C296001</strain>
    </source>
</reference>
<dbReference type="OrthoDB" id="4150292at2"/>
<organism evidence="5 6">
    <name type="scientific">Luteipulveratus halotolerans</name>
    <dbReference type="NCBI Taxonomy" id="1631356"/>
    <lineage>
        <taxon>Bacteria</taxon>
        <taxon>Bacillati</taxon>
        <taxon>Actinomycetota</taxon>
        <taxon>Actinomycetes</taxon>
        <taxon>Micrococcales</taxon>
        <taxon>Dermacoccaceae</taxon>
        <taxon>Luteipulveratus</taxon>
    </lineage>
</organism>
<dbReference type="Gene3D" id="3.40.50.720">
    <property type="entry name" value="NAD(P)-binding Rossmann-like Domain"/>
    <property type="match status" value="1"/>
</dbReference>
<dbReference type="CDD" id="cd05233">
    <property type="entry name" value="SDR_c"/>
    <property type="match status" value="1"/>
</dbReference>
<evidence type="ECO:0000313" key="6">
    <source>
        <dbReference type="Proteomes" id="UP000037397"/>
    </source>
</evidence>
<keyword evidence="2" id="KW-0521">NADP</keyword>
<dbReference type="EMBL" id="LAIR01000002">
    <property type="protein sequence ID" value="KNX38689.1"/>
    <property type="molecule type" value="Genomic_DNA"/>
</dbReference>
<dbReference type="AlphaFoldDB" id="A0A0L6CLS6"/>
<accession>A0A0L6CLS6</accession>
<proteinExistence type="inferred from homology"/>
<dbReference type="Pfam" id="PF00106">
    <property type="entry name" value="adh_short"/>
    <property type="match status" value="1"/>
</dbReference>
<sequence>MSTETSIGTVYVTGGASGLGAALAAAVEKRGGRPAVLDRQPPESPHPYEQVDLADSAAAEQAVERLVDRVGPPDAVITAAGTDACGGLGTVPAEQWEHVVAVNLFGTVAVIRAALPHLQRRHGRVITVGSSLGLRPAGDATAYCSSKYAIVGFTRALAMELAGTVGVTMLVPAGMRTHFFDGRDEQYRPADDAPLMDPADVAETAMCVLVQPPGTEVRELVMTASEEPSWP</sequence>
<keyword evidence="3" id="KW-0560">Oxidoreductase</keyword>
<comment type="similarity">
    <text evidence="1 4">Belongs to the short-chain dehydrogenases/reductases (SDR) family.</text>
</comment>
<dbReference type="PANTHER" id="PTHR43391">
    <property type="entry name" value="RETINOL DEHYDROGENASE-RELATED"/>
    <property type="match status" value="1"/>
</dbReference>
<dbReference type="InterPro" id="IPR002347">
    <property type="entry name" value="SDR_fam"/>
</dbReference>
<gene>
    <name evidence="5" type="ORF">VV01_18560</name>
</gene>
<dbReference type="PANTHER" id="PTHR43391:SF14">
    <property type="entry name" value="DEHYDROGENASE_REDUCTASE SDR FAMILY PROTEIN 7-LIKE"/>
    <property type="match status" value="1"/>
</dbReference>
<dbReference type="GO" id="GO:0016491">
    <property type="term" value="F:oxidoreductase activity"/>
    <property type="evidence" value="ECO:0007669"/>
    <property type="project" value="UniProtKB-KW"/>
</dbReference>
<evidence type="ECO:0000256" key="2">
    <source>
        <dbReference type="ARBA" id="ARBA00022857"/>
    </source>
</evidence>
<evidence type="ECO:0000256" key="1">
    <source>
        <dbReference type="ARBA" id="ARBA00006484"/>
    </source>
</evidence>
<dbReference type="Proteomes" id="UP000037397">
    <property type="component" value="Unassembled WGS sequence"/>
</dbReference>